<comment type="subcellular location">
    <subcellularLocation>
        <location evidence="1">Membrane</location>
        <topology evidence="1">Multi-pass membrane protein</topology>
    </subcellularLocation>
</comment>
<keyword evidence="5" id="KW-0472">Membrane</keyword>
<accession>A0A183P9U6</accession>
<evidence type="ECO:0000256" key="1">
    <source>
        <dbReference type="ARBA" id="ARBA00004141"/>
    </source>
</evidence>
<evidence type="ECO:0000313" key="7">
    <source>
        <dbReference type="Proteomes" id="UP000269396"/>
    </source>
</evidence>
<keyword evidence="7" id="KW-1185">Reference proteome</keyword>
<evidence type="ECO:0000256" key="5">
    <source>
        <dbReference type="ARBA" id="ARBA00023136"/>
    </source>
</evidence>
<dbReference type="SUPFAM" id="SSF52540">
    <property type="entry name" value="P-loop containing nucleoside triphosphate hydrolases"/>
    <property type="match status" value="1"/>
</dbReference>
<dbReference type="PANTHER" id="PTHR48041:SF116">
    <property type="entry name" value="PROTEIN BROWN"/>
    <property type="match status" value="1"/>
</dbReference>
<dbReference type="GO" id="GO:0140359">
    <property type="term" value="F:ABC-type transporter activity"/>
    <property type="evidence" value="ECO:0007669"/>
    <property type="project" value="InterPro"/>
</dbReference>
<dbReference type="InterPro" id="IPR013525">
    <property type="entry name" value="ABC2_TM"/>
</dbReference>
<dbReference type="STRING" id="31246.A0A183P9U6"/>
<keyword evidence="3" id="KW-0812">Transmembrane</keyword>
<dbReference type="AlphaFoldDB" id="A0A183P9U6"/>
<keyword evidence="4" id="KW-1133">Transmembrane helix</keyword>
<dbReference type="Proteomes" id="UP000269396">
    <property type="component" value="Unassembled WGS sequence"/>
</dbReference>
<sequence length="490" mass="56238">MELITEPPVLFLDEPTTGLDAYMAGQVVKTLKALAKRGRTIIFSIHQPKYSIYKLFDTLTLIYRGQIIYHGLAKKEPIRYFGRLGTLTSTQSPIDIVFADTVTAFEFDSLKNNRGYVCENHNNPPDFFMDVIHGECLRQHGNTSDVQIMDHHDTQERMHLVGQQLIQDWQTSEMAQHVLEEVSSIANRLEKYENGSKKSKDNAVDISFAASYIRQISKVCWRSILNLLRDPLASVIQTIVYLFFALSMGIVYFQMNDSLESGIQNRTGLFYFCTLQVIFVNLATIELFIKERVLFIHESSSGYYQVSVYFFSKILCDIIPTKVLPILFFMPICYWMAGLQKTFGAFMFFELLLCLTTLAAAAIALFISASVTVFGLANAIISIIYVFSGFLINLKSMAVWLSWLRYFSIFRYSMGGLLIMEMTTLRFCPMDKSNTTINRQCQNGTTYLEDQEIPYMTGWDLWSNVVGLVVIMIAFYILCYVRLRLLNKYK</sequence>
<evidence type="ECO:0000256" key="4">
    <source>
        <dbReference type="ARBA" id="ARBA00022989"/>
    </source>
</evidence>
<dbReference type="GO" id="GO:0005886">
    <property type="term" value="C:plasma membrane"/>
    <property type="evidence" value="ECO:0007669"/>
    <property type="project" value="TreeGrafter"/>
</dbReference>
<evidence type="ECO:0000256" key="3">
    <source>
        <dbReference type="ARBA" id="ARBA00022692"/>
    </source>
</evidence>
<dbReference type="Pfam" id="PF01061">
    <property type="entry name" value="ABC2_membrane"/>
    <property type="match status" value="1"/>
</dbReference>
<dbReference type="PANTHER" id="PTHR48041">
    <property type="entry name" value="ABC TRANSPORTER G FAMILY MEMBER 28"/>
    <property type="match status" value="1"/>
</dbReference>
<dbReference type="Gene3D" id="3.40.50.300">
    <property type="entry name" value="P-loop containing nucleotide triphosphate hydrolases"/>
    <property type="match status" value="1"/>
</dbReference>
<name>A0A183P9U6_9TREM</name>
<proteinExistence type="predicted"/>
<reference evidence="6 7" key="1">
    <citation type="submission" date="2018-11" db="EMBL/GenBank/DDBJ databases">
        <authorList>
            <consortium name="Pathogen Informatics"/>
        </authorList>
    </citation>
    <scope>NUCLEOTIDE SEQUENCE [LARGE SCALE GENOMIC DNA]</scope>
    <source>
        <strain>Denwood</strain>
        <strain evidence="7">Zambia</strain>
    </source>
</reference>
<dbReference type="InterPro" id="IPR027417">
    <property type="entry name" value="P-loop_NTPase"/>
</dbReference>
<protein>
    <submittedName>
        <fullName evidence="6">Uncharacterized protein</fullName>
    </submittedName>
</protein>
<organism evidence="6 7">
    <name type="scientific">Schistosoma mattheei</name>
    <dbReference type="NCBI Taxonomy" id="31246"/>
    <lineage>
        <taxon>Eukaryota</taxon>
        <taxon>Metazoa</taxon>
        <taxon>Spiralia</taxon>
        <taxon>Lophotrochozoa</taxon>
        <taxon>Platyhelminthes</taxon>
        <taxon>Trematoda</taxon>
        <taxon>Digenea</taxon>
        <taxon>Strigeidida</taxon>
        <taxon>Schistosomatoidea</taxon>
        <taxon>Schistosomatidae</taxon>
        <taxon>Schistosoma</taxon>
    </lineage>
</organism>
<gene>
    <name evidence="6" type="ORF">SMTD_LOCUS11132</name>
</gene>
<evidence type="ECO:0000313" key="6">
    <source>
        <dbReference type="EMBL" id="VDP57165.1"/>
    </source>
</evidence>
<dbReference type="EMBL" id="UZAL01031189">
    <property type="protein sequence ID" value="VDP57165.1"/>
    <property type="molecule type" value="Genomic_DNA"/>
</dbReference>
<evidence type="ECO:0000256" key="2">
    <source>
        <dbReference type="ARBA" id="ARBA00022448"/>
    </source>
</evidence>
<keyword evidence="2" id="KW-0813">Transport</keyword>
<dbReference type="InterPro" id="IPR050352">
    <property type="entry name" value="ABCG_transporters"/>
</dbReference>